<dbReference type="Proteomes" id="UP001454036">
    <property type="component" value="Unassembled WGS sequence"/>
</dbReference>
<proteinExistence type="predicted"/>
<sequence>MLCKAEILCKAKDITMKYNMLCKAESEFYRNKAMMAWYKDGDDNTKLFHSSTRINQSKSLITQIHNDEGVLITDYQQVQVVAIEFYKKLFSVQDSVGKIYGKFVHKYEQRHTTHSKCI</sequence>
<gene>
    <name evidence="1" type="ORF">LIER_08965</name>
</gene>
<comment type="caution">
    <text evidence="1">The sequence shown here is derived from an EMBL/GenBank/DDBJ whole genome shotgun (WGS) entry which is preliminary data.</text>
</comment>
<protein>
    <submittedName>
        <fullName evidence="1">Uncharacterized protein</fullName>
    </submittedName>
</protein>
<accession>A0AAV3PEZ1</accession>
<keyword evidence="2" id="KW-1185">Reference proteome</keyword>
<name>A0AAV3PEZ1_LITER</name>
<dbReference type="EMBL" id="BAABME010001489">
    <property type="protein sequence ID" value="GAA0149910.1"/>
    <property type="molecule type" value="Genomic_DNA"/>
</dbReference>
<dbReference type="AlphaFoldDB" id="A0AAV3PEZ1"/>
<evidence type="ECO:0000313" key="1">
    <source>
        <dbReference type="EMBL" id="GAA0149910.1"/>
    </source>
</evidence>
<reference evidence="1 2" key="1">
    <citation type="submission" date="2024-01" db="EMBL/GenBank/DDBJ databases">
        <title>The complete chloroplast genome sequence of Lithospermum erythrorhizon: insights into the phylogenetic relationship among Boraginaceae species and the maternal lineages of purple gromwells.</title>
        <authorList>
            <person name="Okada T."/>
            <person name="Watanabe K."/>
        </authorList>
    </citation>
    <scope>NUCLEOTIDE SEQUENCE [LARGE SCALE GENOMIC DNA]</scope>
</reference>
<organism evidence="1 2">
    <name type="scientific">Lithospermum erythrorhizon</name>
    <name type="common">Purple gromwell</name>
    <name type="synonym">Lithospermum officinale var. erythrorhizon</name>
    <dbReference type="NCBI Taxonomy" id="34254"/>
    <lineage>
        <taxon>Eukaryota</taxon>
        <taxon>Viridiplantae</taxon>
        <taxon>Streptophyta</taxon>
        <taxon>Embryophyta</taxon>
        <taxon>Tracheophyta</taxon>
        <taxon>Spermatophyta</taxon>
        <taxon>Magnoliopsida</taxon>
        <taxon>eudicotyledons</taxon>
        <taxon>Gunneridae</taxon>
        <taxon>Pentapetalae</taxon>
        <taxon>asterids</taxon>
        <taxon>lamiids</taxon>
        <taxon>Boraginales</taxon>
        <taxon>Boraginaceae</taxon>
        <taxon>Boraginoideae</taxon>
        <taxon>Lithospermeae</taxon>
        <taxon>Lithospermum</taxon>
    </lineage>
</organism>
<evidence type="ECO:0000313" key="2">
    <source>
        <dbReference type="Proteomes" id="UP001454036"/>
    </source>
</evidence>